<dbReference type="EMBL" id="CP116805">
    <property type="protein sequence ID" value="WCL54995.1"/>
    <property type="molecule type" value="Genomic_DNA"/>
</dbReference>
<organism evidence="1 2">
    <name type="scientific">Gimibacter soli</name>
    <dbReference type="NCBI Taxonomy" id="3024400"/>
    <lineage>
        <taxon>Bacteria</taxon>
        <taxon>Pseudomonadati</taxon>
        <taxon>Pseudomonadota</taxon>
        <taxon>Alphaproteobacteria</taxon>
        <taxon>Kordiimonadales</taxon>
        <taxon>Temperatibacteraceae</taxon>
        <taxon>Gimibacter</taxon>
    </lineage>
</organism>
<evidence type="ECO:0000313" key="1">
    <source>
        <dbReference type="EMBL" id="WCL54995.1"/>
    </source>
</evidence>
<name>A0AAE9XUS4_9PROT</name>
<reference evidence="1" key="1">
    <citation type="submission" date="2023-01" db="EMBL/GenBank/DDBJ databases">
        <title>The genome sequence of Kordiimonadaceae bacterium 6D33.</title>
        <authorList>
            <person name="Liu Y."/>
        </authorList>
    </citation>
    <scope>NUCLEOTIDE SEQUENCE</scope>
    <source>
        <strain evidence="1">6D33</strain>
    </source>
</reference>
<keyword evidence="2" id="KW-1185">Reference proteome</keyword>
<dbReference type="RefSeq" id="WP_289504741.1">
    <property type="nucleotide sequence ID" value="NZ_CP116805.1"/>
</dbReference>
<protein>
    <submittedName>
        <fullName evidence="1">Uncharacterized protein</fullName>
    </submittedName>
</protein>
<evidence type="ECO:0000313" key="2">
    <source>
        <dbReference type="Proteomes" id="UP001217500"/>
    </source>
</evidence>
<dbReference type="KEGG" id="gso:PH603_04385"/>
<gene>
    <name evidence="1" type="ORF">PH603_04385</name>
</gene>
<dbReference type="AlphaFoldDB" id="A0AAE9XUS4"/>
<dbReference type="Proteomes" id="UP001217500">
    <property type="component" value="Chromosome"/>
</dbReference>
<proteinExistence type="predicted"/>
<accession>A0AAE9XUS4</accession>
<sequence>MDNNTLAIYIHELRNQIMHTEASFNLFNQAMTNRAGPGVLFAGQMILMPGSQIASLLWPARARARGRGEALRKVLGLDEKHPLNDRRLSEIWEHSDEKIEEWIAATKGKRVVIDFVGNPFQDGSGVTEDVIYRAYNPDTKTYYFRGVGYNLEAVAKAIGDVANRVNAIFRQMFPERAKAEDEARARMMEAMQAQVAAAQAEAGEAAAPAADAKEEKADA</sequence>